<organism evidence="1 2">
    <name type="scientific">Pontibacillus chungwhensis BH030062</name>
    <dbReference type="NCBI Taxonomy" id="1385513"/>
    <lineage>
        <taxon>Bacteria</taxon>
        <taxon>Bacillati</taxon>
        <taxon>Bacillota</taxon>
        <taxon>Bacilli</taxon>
        <taxon>Bacillales</taxon>
        <taxon>Bacillaceae</taxon>
        <taxon>Pontibacillus</taxon>
    </lineage>
</organism>
<keyword evidence="2" id="KW-1185">Reference proteome</keyword>
<proteinExistence type="predicted"/>
<evidence type="ECO:0000313" key="1">
    <source>
        <dbReference type="EMBL" id="KGP90391.1"/>
    </source>
</evidence>
<dbReference type="OrthoDB" id="2679383at2"/>
<protein>
    <recommendedName>
        <fullName evidence="3">DUF2553 domain-containing protein</fullName>
    </recommendedName>
</protein>
<dbReference type="Pfam" id="PF10830">
    <property type="entry name" value="DUF2553"/>
    <property type="match status" value="1"/>
</dbReference>
<accession>A0A0A2UV92</accession>
<gene>
    <name evidence="1" type="ORF">N780_05120</name>
</gene>
<reference evidence="1 2" key="1">
    <citation type="submission" date="2013-08" db="EMBL/GenBank/DDBJ databases">
        <title>Genome of Pontibacillus chungwhensis.</title>
        <authorList>
            <person name="Wang Q."/>
            <person name="Wang G."/>
        </authorList>
    </citation>
    <scope>NUCLEOTIDE SEQUENCE [LARGE SCALE GENOMIC DNA]</scope>
    <source>
        <strain evidence="1 2">BH030062</strain>
    </source>
</reference>
<dbReference type="InterPro" id="IPR020140">
    <property type="entry name" value="Uncharacterised_YusG"/>
</dbReference>
<comment type="caution">
    <text evidence="1">The sequence shown here is derived from an EMBL/GenBank/DDBJ whole genome shotgun (WGS) entry which is preliminary data.</text>
</comment>
<dbReference type="AlphaFoldDB" id="A0A0A2UV92"/>
<sequence>MRKVEITERVVGKVNGDGFELFLNKDRIGEITFRNNKKEYLLQSGFLAEGHRIYKVEEAGEPVTQFVHDCDLGWC</sequence>
<dbReference type="EMBL" id="AVBG01000013">
    <property type="protein sequence ID" value="KGP90391.1"/>
    <property type="molecule type" value="Genomic_DNA"/>
</dbReference>
<dbReference type="RefSeq" id="WP_036785883.1">
    <property type="nucleotide sequence ID" value="NZ_AVBG01000013.1"/>
</dbReference>
<dbReference type="Proteomes" id="UP000030153">
    <property type="component" value="Unassembled WGS sequence"/>
</dbReference>
<evidence type="ECO:0000313" key="2">
    <source>
        <dbReference type="Proteomes" id="UP000030153"/>
    </source>
</evidence>
<name>A0A0A2UV92_9BACI</name>
<evidence type="ECO:0008006" key="3">
    <source>
        <dbReference type="Google" id="ProtNLM"/>
    </source>
</evidence>
<dbReference type="eggNOG" id="ENOG502ZJDI">
    <property type="taxonomic scope" value="Bacteria"/>
</dbReference>